<dbReference type="Pfam" id="PF07883">
    <property type="entry name" value="Cupin_2"/>
    <property type="match status" value="1"/>
</dbReference>
<gene>
    <name evidence="3" type="ORF">DSLASN_03990</name>
</gene>
<dbReference type="Proteomes" id="UP001320148">
    <property type="component" value="Chromosome"/>
</dbReference>
<accession>A0ABM7PC89</accession>
<dbReference type="Pfam" id="PF01381">
    <property type="entry name" value="HTH_3"/>
    <property type="match status" value="1"/>
</dbReference>
<protein>
    <submittedName>
        <fullName evidence="3">MerR family transcriptional regulator</fullName>
    </submittedName>
</protein>
<dbReference type="InterPro" id="IPR011051">
    <property type="entry name" value="RmlC_Cupin_sf"/>
</dbReference>
<evidence type="ECO:0000256" key="1">
    <source>
        <dbReference type="ARBA" id="ARBA00023125"/>
    </source>
</evidence>
<dbReference type="SMART" id="SM00530">
    <property type="entry name" value="HTH_XRE"/>
    <property type="match status" value="1"/>
</dbReference>
<keyword evidence="4" id="KW-1185">Reference proteome</keyword>
<dbReference type="InterPro" id="IPR010982">
    <property type="entry name" value="Lambda_DNA-bd_dom_sf"/>
</dbReference>
<dbReference type="PANTHER" id="PTHR46797">
    <property type="entry name" value="HTH-TYPE TRANSCRIPTIONAL REGULATOR"/>
    <property type="match status" value="1"/>
</dbReference>
<dbReference type="CDD" id="cd02209">
    <property type="entry name" value="cupin_XRE_C"/>
    <property type="match status" value="1"/>
</dbReference>
<evidence type="ECO:0000313" key="4">
    <source>
        <dbReference type="Proteomes" id="UP001320148"/>
    </source>
</evidence>
<proteinExistence type="predicted"/>
<name>A0ABM7PC89_9BACT</name>
<dbReference type="InterPro" id="IPR050807">
    <property type="entry name" value="TransReg_Diox_bact_type"/>
</dbReference>
<dbReference type="InterPro" id="IPR014710">
    <property type="entry name" value="RmlC-like_jellyroll"/>
</dbReference>
<dbReference type="SUPFAM" id="SSF47413">
    <property type="entry name" value="lambda repressor-like DNA-binding domains"/>
    <property type="match status" value="1"/>
</dbReference>
<dbReference type="InterPro" id="IPR013096">
    <property type="entry name" value="Cupin_2"/>
</dbReference>
<organism evidence="3 4">
    <name type="scientific">Desulfoluna limicola</name>
    <dbReference type="NCBI Taxonomy" id="2810562"/>
    <lineage>
        <taxon>Bacteria</taxon>
        <taxon>Pseudomonadati</taxon>
        <taxon>Thermodesulfobacteriota</taxon>
        <taxon>Desulfobacteria</taxon>
        <taxon>Desulfobacterales</taxon>
        <taxon>Desulfolunaceae</taxon>
        <taxon>Desulfoluna</taxon>
    </lineage>
</organism>
<sequence length="194" mass="21303">MIKSESKHQFGSKLRAVRERRGVTLKQVAGKAGVSESLVSQIERNKVSPSVDTLLSIADVLGIDYEYLFSDYRKKGKVEIVRASERSVTRDGLVTMSRLSVREEIPGEHSVDAFMLEVAVGGEKGDLEYGHAGREFGVILEGEAELLFGDDVYTLSGGDTVSFASRIPHILKNRGDSVLKAVWIVSPPRQSSHK</sequence>
<dbReference type="SUPFAM" id="SSF51182">
    <property type="entry name" value="RmlC-like cupins"/>
    <property type="match status" value="1"/>
</dbReference>
<dbReference type="PANTHER" id="PTHR46797:SF1">
    <property type="entry name" value="METHYLPHOSPHONATE SYNTHASE"/>
    <property type="match status" value="1"/>
</dbReference>
<dbReference type="CDD" id="cd00093">
    <property type="entry name" value="HTH_XRE"/>
    <property type="match status" value="1"/>
</dbReference>
<dbReference type="PROSITE" id="PS50943">
    <property type="entry name" value="HTH_CROC1"/>
    <property type="match status" value="1"/>
</dbReference>
<evidence type="ECO:0000313" key="3">
    <source>
        <dbReference type="EMBL" id="BCS94767.1"/>
    </source>
</evidence>
<reference evidence="3 4" key="1">
    <citation type="submission" date="2021-02" db="EMBL/GenBank/DDBJ databases">
        <title>Complete genome of Desulfoluna sp. strain ASN36.</title>
        <authorList>
            <person name="Takahashi A."/>
            <person name="Kojima H."/>
            <person name="Fukui M."/>
        </authorList>
    </citation>
    <scope>NUCLEOTIDE SEQUENCE [LARGE SCALE GENOMIC DNA]</scope>
    <source>
        <strain evidence="3 4">ASN36</strain>
    </source>
</reference>
<dbReference type="InterPro" id="IPR001387">
    <property type="entry name" value="Cro/C1-type_HTH"/>
</dbReference>
<keyword evidence="1" id="KW-0238">DNA-binding</keyword>
<dbReference type="EMBL" id="AP024488">
    <property type="protein sequence ID" value="BCS94767.1"/>
    <property type="molecule type" value="Genomic_DNA"/>
</dbReference>
<feature type="domain" description="HTH cro/C1-type" evidence="2">
    <location>
        <begin position="14"/>
        <end position="68"/>
    </location>
</feature>
<evidence type="ECO:0000259" key="2">
    <source>
        <dbReference type="PROSITE" id="PS50943"/>
    </source>
</evidence>
<dbReference type="Gene3D" id="1.10.260.40">
    <property type="entry name" value="lambda repressor-like DNA-binding domains"/>
    <property type="match status" value="1"/>
</dbReference>
<dbReference type="Gene3D" id="2.60.120.10">
    <property type="entry name" value="Jelly Rolls"/>
    <property type="match status" value="1"/>
</dbReference>